<name>A0A1B2DM57_9BACL</name>
<accession>A0A1B2DM57</accession>
<feature type="compositionally biased region" description="Polar residues" evidence="1">
    <location>
        <begin position="171"/>
        <end position="181"/>
    </location>
</feature>
<dbReference type="AlphaFoldDB" id="A0A1B2DM57"/>
<evidence type="ECO:0000256" key="1">
    <source>
        <dbReference type="SAM" id="MobiDB-lite"/>
    </source>
</evidence>
<proteinExistence type="predicted"/>
<feature type="compositionally biased region" description="Basic and acidic residues" evidence="1">
    <location>
        <begin position="54"/>
        <end position="77"/>
    </location>
</feature>
<reference evidence="2" key="1">
    <citation type="submission" date="2016-08" db="EMBL/GenBank/DDBJ databases">
        <title>Complete Genome Seqeunce of Paenibacillus sp. BIHB 4019 from tea rhizoplane.</title>
        <authorList>
            <person name="Thakur R."/>
            <person name="Swarnkar M.K."/>
            <person name="Gulati A."/>
        </authorList>
    </citation>
    <scope>NUCLEOTIDE SEQUENCE [LARGE SCALE GENOMIC DNA]</scope>
    <source>
        <strain evidence="2">BIHB4019</strain>
    </source>
</reference>
<feature type="compositionally biased region" description="Basic and acidic residues" evidence="1">
    <location>
        <begin position="194"/>
        <end position="207"/>
    </location>
</feature>
<dbReference type="EMBL" id="CP016808">
    <property type="protein sequence ID" value="ANY68785.1"/>
    <property type="molecule type" value="Genomic_DNA"/>
</dbReference>
<feature type="region of interest" description="Disordered" evidence="1">
    <location>
        <begin position="168"/>
        <end position="232"/>
    </location>
</feature>
<gene>
    <name evidence="2" type="ORF">BBD42_21665</name>
</gene>
<sequence length="232" mass="25753">MKQKARLNEEMQSVKTNDKLDTKLKMERVKALTASISQIDAQISQIRAEEIQEKTKIGASKDDQPKKSTSDNPEKNMDQAVKNSMTYDHLGKLAGVREKLQGSNVTMESGIRFDRMVIESNPHNDAGKSAMLENAEQTVFKLKREMMAKTTRQIHAVDQKMKELVDDLGTTDDSSSVNETETVGGKVIASSAANHDKVRERNNRQTEEETQASAHKANVPPSAAAQSIDIRV</sequence>
<evidence type="ECO:0000313" key="2">
    <source>
        <dbReference type="EMBL" id="ANY68785.1"/>
    </source>
</evidence>
<protein>
    <submittedName>
        <fullName evidence="2">Uncharacterized protein</fullName>
    </submittedName>
</protein>
<feature type="region of interest" description="Disordered" evidence="1">
    <location>
        <begin position="54"/>
        <end position="85"/>
    </location>
</feature>
<organism evidence="2">
    <name type="scientific">Paenibacillus sp. BIHB 4019</name>
    <dbReference type="NCBI Taxonomy" id="1870819"/>
    <lineage>
        <taxon>Bacteria</taxon>
        <taxon>Bacillati</taxon>
        <taxon>Bacillota</taxon>
        <taxon>Bacilli</taxon>
        <taxon>Bacillales</taxon>
        <taxon>Paenibacillaceae</taxon>
        <taxon>Paenibacillus</taxon>
    </lineage>
</organism>